<feature type="region of interest" description="Disordered" evidence="1">
    <location>
        <begin position="179"/>
        <end position="199"/>
    </location>
</feature>
<keyword evidence="3" id="KW-1185">Reference proteome</keyword>
<evidence type="ECO:0000313" key="2">
    <source>
        <dbReference type="EMBL" id="THU89757.1"/>
    </source>
</evidence>
<gene>
    <name evidence="2" type="ORF">K435DRAFT_968918</name>
</gene>
<protein>
    <submittedName>
        <fullName evidence="2">Uncharacterized protein</fullName>
    </submittedName>
</protein>
<evidence type="ECO:0000256" key="1">
    <source>
        <dbReference type="SAM" id="MobiDB-lite"/>
    </source>
</evidence>
<organism evidence="2 3">
    <name type="scientific">Dendrothele bispora (strain CBS 962.96)</name>
    <dbReference type="NCBI Taxonomy" id="1314807"/>
    <lineage>
        <taxon>Eukaryota</taxon>
        <taxon>Fungi</taxon>
        <taxon>Dikarya</taxon>
        <taxon>Basidiomycota</taxon>
        <taxon>Agaricomycotina</taxon>
        <taxon>Agaricomycetes</taxon>
        <taxon>Agaricomycetidae</taxon>
        <taxon>Agaricales</taxon>
        <taxon>Agaricales incertae sedis</taxon>
        <taxon>Dendrothele</taxon>
    </lineage>
</organism>
<name>A0A4S8LKR1_DENBC</name>
<feature type="compositionally biased region" description="Polar residues" evidence="1">
    <location>
        <begin position="179"/>
        <end position="198"/>
    </location>
</feature>
<reference evidence="2 3" key="1">
    <citation type="journal article" date="2019" name="Nat. Ecol. Evol.">
        <title>Megaphylogeny resolves global patterns of mushroom evolution.</title>
        <authorList>
            <person name="Varga T."/>
            <person name="Krizsan K."/>
            <person name="Foldi C."/>
            <person name="Dima B."/>
            <person name="Sanchez-Garcia M."/>
            <person name="Sanchez-Ramirez S."/>
            <person name="Szollosi G.J."/>
            <person name="Szarkandi J.G."/>
            <person name="Papp V."/>
            <person name="Albert L."/>
            <person name="Andreopoulos W."/>
            <person name="Angelini C."/>
            <person name="Antonin V."/>
            <person name="Barry K.W."/>
            <person name="Bougher N.L."/>
            <person name="Buchanan P."/>
            <person name="Buyck B."/>
            <person name="Bense V."/>
            <person name="Catcheside P."/>
            <person name="Chovatia M."/>
            <person name="Cooper J."/>
            <person name="Damon W."/>
            <person name="Desjardin D."/>
            <person name="Finy P."/>
            <person name="Geml J."/>
            <person name="Haridas S."/>
            <person name="Hughes K."/>
            <person name="Justo A."/>
            <person name="Karasinski D."/>
            <person name="Kautmanova I."/>
            <person name="Kiss B."/>
            <person name="Kocsube S."/>
            <person name="Kotiranta H."/>
            <person name="LaButti K.M."/>
            <person name="Lechner B.E."/>
            <person name="Liimatainen K."/>
            <person name="Lipzen A."/>
            <person name="Lukacs Z."/>
            <person name="Mihaltcheva S."/>
            <person name="Morgado L.N."/>
            <person name="Niskanen T."/>
            <person name="Noordeloos M.E."/>
            <person name="Ohm R.A."/>
            <person name="Ortiz-Santana B."/>
            <person name="Ovrebo C."/>
            <person name="Racz N."/>
            <person name="Riley R."/>
            <person name="Savchenko A."/>
            <person name="Shiryaev A."/>
            <person name="Soop K."/>
            <person name="Spirin V."/>
            <person name="Szebenyi C."/>
            <person name="Tomsovsky M."/>
            <person name="Tulloss R.E."/>
            <person name="Uehling J."/>
            <person name="Grigoriev I.V."/>
            <person name="Vagvolgyi C."/>
            <person name="Papp T."/>
            <person name="Martin F.M."/>
            <person name="Miettinen O."/>
            <person name="Hibbett D.S."/>
            <person name="Nagy L.G."/>
        </authorList>
    </citation>
    <scope>NUCLEOTIDE SEQUENCE [LARGE SCALE GENOMIC DNA]</scope>
    <source>
        <strain evidence="2 3">CBS 962.96</strain>
    </source>
</reference>
<sequence>MTSATSNRTVINTIDSAAIVKSEQGHPSTPGDPSTMTVTNEDEAQALRTVSPNAGPSVNTVVTQSMQMFNGSYHPVFKDSVLSNVGGNKTETNVTNNYNITGDAIFHFSPGDAATLRIKSNGLSETVLHQDVSSQPDNAGLRTNNGASPSLGSERTTLPTFEETTPGRIQREHCACLNKPSQPSAQTQEGQGKGSRQATPVVDENQAFVDIISIVHRVIEAAQLTLPLEVKSIFFFEVLVT</sequence>
<accession>A0A4S8LKR1</accession>
<dbReference type="EMBL" id="ML179357">
    <property type="protein sequence ID" value="THU89757.1"/>
    <property type="molecule type" value="Genomic_DNA"/>
</dbReference>
<dbReference type="Proteomes" id="UP000297245">
    <property type="component" value="Unassembled WGS sequence"/>
</dbReference>
<evidence type="ECO:0000313" key="3">
    <source>
        <dbReference type="Proteomes" id="UP000297245"/>
    </source>
</evidence>
<dbReference type="AlphaFoldDB" id="A0A4S8LKR1"/>
<proteinExistence type="predicted"/>
<feature type="region of interest" description="Disordered" evidence="1">
    <location>
        <begin position="131"/>
        <end position="160"/>
    </location>
</feature>